<protein>
    <submittedName>
        <fullName evidence="1">Uncharacterized protein</fullName>
    </submittedName>
</protein>
<comment type="caution">
    <text evidence="1">The sequence shown here is derived from an EMBL/GenBank/DDBJ whole genome shotgun (WGS) entry which is preliminary data.</text>
</comment>
<sequence>MAGIHRARFPLPPGPILAPYTDSTVAASAGAIEVNSEATSYFFSSAPSTVYFPSPFSAPRNGII</sequence>
<dbReference type="Proteomes" id="UP001473302">
    <property type="component" value="Unassembled WGS sequence"/>
</dbReference>
<keyword evidence="2" id="KW-1185">Reference proteome</keyword>
<evidence type="ECO:0000313" key="2">
    <source>
        <dbReference type="Proteomes" id="UP001473302"/>
    </source>
</evidence>
<accession>A0ABP9ZC03</accession>
<name>A0ABP9ZC03_9FUNG</name>
<reference evidence="1 2" key="1">
    <citation type="submission" date="2024-04" db="EMBL/GenBank/DDBJ databases">
        <title>genome sequences of Mucor flavus KT1a and Helicostylum pulchrum KT1b strains isolated from the surface of a dry-aged beef.</title>
        <authorList>
            <person name="Toyotome T."/>
            <person name="Hosono M."/>
            <person name="Torimaru M."/>
            <person name="Fukuda K."/>
            <person name="Mikami N."/>
        </authorList>
    </citation>
    <scope>NUCLEOTIDE SEQUENCE [LARGE SCALE GENOMIC DNA]</scope>
    <source>
        <strain evidence="1 2">KT1a</strain>
    </source>
</reference>
<proteinExistence type="predicted"/>
<organism evidence="1 2">
    <name type="scientific">Mucor flavus</name>
    <dbReference type="NCBI Taxonomy" id="439312"/>
    <lineage>
        <taxon>Eukaryota</taxon>
        <taxon>Fungi</taxon>
        <taxon>Fungi incertae sedis</taxon>
        <taxon>Mucoromycota</taxon>
        <taxon>Mucoromycotina</taxon>
        <taxon>Mucoromycetes</taxon>
        <taxon>Mucorales</taxon>
        <taxon>Mucorineae</taxon>
        <taxon>Mucoraceae</taxon>
        <taxon>Mucor</taxon>
    </lineage>
</organism>
<dbReference type="EMBL" id="BAABUK010000033">
    <property type="protein sequence ID" value="GAA5816652.1"/>
    <property type="molecule type" value="Genomic_DNA"/>
</dbReference>
<evidence type="ECO:0000313" key="1">
    <source>
        <dbReference type="EMBL" id="GAA5816652.1"/>
    </source>
</evidence>
<gene>
    <name evidence="1" type="ORF">MFLAVUS_010182</name>
</gene>